<evidence type="ECO:0000313" key="3">
    <source>
        <dbReference type="Proteomes" id="UP000031599"/>
    </source>
</evidence>
<proteinExistence type="predicted"/>
<gene>
    <name evidence="2" type="ORF">DB30_07673</name>
</gene>
<organism evidence="2 3">
    <name type="scientific">Enhygromyxa salina</name>
    <dbReference type="NCBI Taxonomy" id="215803"/>
    <lineage>
        <taxon>Bacteria</taxon>
        <taxon>Pseudomonadati</taxon>
        <taxon>Myxococcota</taxon>
        <taxon>Polyangia</taxon>
        <taxon>Nannocystales</taxon>
        <taxon>Nannocystaceae</taxon>
        <taxon>Enhygromyxa</taxon>
    </lineage>
</organism>
<evidence type="ECO:0000256" key="1">
    <source>
        <dbReference type="SAM" id="MobiDB-lite"/>
    </source>
</evidence>
<sequence>MLAWFGFARPGAAVVSIRYLEMLRGAPGDELFTPGALIEFELEPVPAPKHSSEGVGAGAAAAAGPGSATESRAPDDARAKPGLPSEELELREVDPNAGLLRARHAARGLGGRGETAGVDPRRLQGSQALYDGAPSGRASEGPKRPRPKHKPDYKFERVGDKWIYRHPDGSFMATVQEDGGVQFRNKLIKIRAGSMPGVRRDGEEFVTLTVEHDTVGIVRLARGREPNERVKAELLAATLEMRMEIAEQYQKQRLIEELGELERELDEIWNASARSVAARKELLFLRWDECDEAASSGDGEASGIDDSRQGMARAARRKITRFIARVAPQDGPDAFTEQELADMNRRRVSTQVFAPYG</sequence>
<name>A0A0C2A5E0_9BACT</name>
<comment type="caution">
    <text evidence="2">The sequence shown here is derived from an EMBL/GenBank/DDBJ whole genome shotgun (WGS) entry which is preliminary data.</text>
</comment>
<dbReference type="EMBL" id="JMCC02000009">
    <property type="protein sequence ID" value="KIG18658.1"/>
    <property type="molecule type" value="Genomic_DNA"/>
</dbReference>
<feature type="region of interest" description="Disordered" evidence="1">
    <location>
        <begin position="47"/>
        <end position="153"/>
    </location>
</feature>
<dbReference type="AlphaFoldDB" id="A0A0C2A5E0"/>
<feature type="compositionally biased region" description="Low complexity" evidence="1">
    <location>
        <begin position="58"/>
        <end position="68"/>
    </location>
</feature>
<protein>
    <submittedName>
        <fullName evidence="2">Uncharacterized protein</fullName>
    </submittedName>
</protein>
<dbReference type="Proteomes" id="UP000031599">
    <property type="component" value="Unassembled WGS sequence"/>
</dbReference>
<accession>A0A0C2A5E0</accession>
<reference evidence="2 3" key="1">
    <citation type="submission" date="2014-12" db="EMBL/GenBank/DDBJ databases">
        <title>Genome assembly of Enhygromyxa salina DSM 15201.</title>
        <authorList>
            <person name="Sharma G."/>
            <person name="Subramanian S."/>
        </authorList>
    </citation>
    <scope>NUCLEOTIDE SEQUENCE [LARGE SCALE GENOMIC DNA]</scope>
    <source>
        <strain evidence="2 3">DSM 15201</strain>
    </source>
</reference>
<evidence type="ECO:0000313" key="2">
    <source>
        <dbReference type="EMBL" id="KIG18658.1"/>
    </source>
</evidence>